<feature type="signal peptide" evidence="1">
    <location>
        <begin position="1"/>
        <end position="21"/>
    </location>
</feature>
<evidence type="ECO:0000256" key="1">
    <source>
        <dbReference type="SAM" id="SignalP"/>
    </source>
</evidence>
<comment type="caution">
    <text evidence="3">The sequence shown here is derived from an EMBL/GenBank/DDBJ whole genome shotgun (WGS) entry which is preliminary data.</text>
</comment>
<dbReference type="Pfam" id="PF17131">
    <property type="entry name" value="LolA_like"/>
    <property type="match status" value="1"/>
</dbReference>
<feature type="chain" id="PRO_5009528848" description="Uncharacterized protein TP-0789 domain-containing protein" evidence="1">
    <location>
        <begin position="22"/>
        <end position="249"/>
    </location>
</feature>
<accession>A0A1F7FLP7</accession>
<name>A0A1F7FLP7_UNCRA</name>
<feature type="domain" description="Uncharacterized protein TP-0789" evidence="2">
    <location>
        <begin position="70"/>
        <end position="249"/>
    </location>
</feature>
<dbReference type="EMBL" id="MFYX01000009">
    <property type="protein sequence ID" value="OGK07392.1"/>
    <property type="molecule type" value="Genomic_DNA"/>
</dbReference>
<evidence type="ECO:0000313" key="3">
    <source>
        <dbReference type="EMBL" id="OGK07392.1"/>
    </source>
</evidence>
<dbReference type="PANTHER" id="PTHR37507">
    <property type="entry name" value="SPORULATION PROTEIN YDCC"/>
    <property type="match status" value="1"/>
</dbReference>
<evidence type="ECO:0000259" key="2">
    <source>
        <dbReference type="Pfam" id="PF17131"/>
    </source>
</evidence>
<gene>
    <name evidence="3" type="ORF">A2519_21230</name>
</gene>
<reference evidence="3 4" key="1">
    <citation type="journal article" date="2016" name="Nat. Commun.">
        <title>Thousands of microbial genomes shed light on interconnected biogeochemical processes in an aquifer system.</title>
        <authorList>
            <person name="Anantharaman K."/>
            <person name="Brown C.T."/>
            <person name="Hug L.A."/>
            <person name="Sharon I."/>
            <person name="Castelle C.J."/>
            <person name="Probst A.J."/>
            <person name="Thomas B.C."/>
            <person name="Singh A."/>
            <person name="Wilkins M.J."/>
            <person name="Karaoz U."/>
            <person name="Brodie E.L."/>
            <person name="Williams K.H."/>
            <person name="Hubbard S.S."/>
            <person name="Banfield J.F."/>
        </authorList>
    </citation>
    <scope>NUCLEOTIDE SEQUENCE [LARGE SCALE GENOMIC DNA]</scope>
</reference>
<sequence length="249" mass="28110">MTPTRQLCGILALLVFALPCAAITAEAILDSMEANESSNTARTEMTQAVYAADNSVNESKLVSWSAAKGEKGLMEYVSPARIKGMKILMLNDGDDIWFYSARTARVRKIASHQKNQSVNNSDFSYEDLSTKEWRKDYTCALTGQGEVEGVPCHIIELKSKKKSGSYSKIVFWVDTQKFVGREAHFYDENNTLWKKLFLRGVSHIGKYWTAKEIEMKNVVKGTRTVMTMDSIAYDIPLDEAMFTERSLKQ</sequence>
<dbReference type="AlphaFoldDB" id="A0A1F7FLP7"/>
<dbReference type="InterPro" id="IPR033399">
    <property type="entry name" value="TP_0789-like"/>
</dbReference>
<dbReference type="PANTHER" id="PTHR37507:SF2">
    <property type="entry name" value="SPORULATION PROTEIN YDCC"/>
    <property type="match status" value="1"/>
</dbReference>
<dbReference type="CDD" id="cd16329">
    <property type="entry name" value="LolA_like"/>
    <property type="match status" value="1"/>
</dbReference>
<keyword evidence="1" id="KW-0732">Signal</keyword>
<dbReference type="Proteomes" id="UP000179243">
    <property type="component" value="Unassembled WGS sequence"/>
</dbReference>
<dbReference type="InterPro" id="IPR029046">
    <property type="entry name" value="LolA/LolB/LppX"/>
</dbReference>
<protein>
    <recommendedName>
        <fullName evidence="2">Uncharacterized protein TP-0789 domain-containing protein</fullName>
    </recommendedName>
</protein>
<dbReference type="Gene3D" id="2.50.20.10">
    <property type="entry name" value="Lipoprotein localisation LolA/LolB/LppX"/>
    <property type="match status" value="1"/>
</dbReference>
<dbReference type="SUPFAM" id="SSF89392">
    <property type="entry name" value="Prokaryotic lipoproteins and lipoprotein localization factors"/>
    <property type="match status" value="1"/>
</dbReference>
<evidence type="ECO:0000313" key="4">
    <source>
        <dbReference type="Proteomes" id="UP000179243"/>
    </source>
</evidence>
<dbReference type="InterPro" id="IPR052944">
    <property type="entry name" value="Sporulation_related"/>
</dbReference>
<organism evidence="3 4">
    <name type="scientific">Candidatus Raymondbacteria bacterium RIFOXYD12_FULL_49_13</name>
    <dbReference type="NCBI Taxonomy" id="1817890"/>
    <lineage>
        <taxon>Bacteria</taxon>
        <taxon>Raymondiibacteriota</taxon>
    </lineage>
</organism>
<proteinExistence type="predicted"/>